<evidence type="ECO:0000313" key="2">
    <source>
        <dbReference type="Proteomes" id="UP000324222"/>
    </source>
</evidence>
<keyword evidence="2" id="KW-1185">Reference proteome</keyword>
<protein>
    <submittedName>
        <fullName evidence="1">Uncharacterized protein</fullName>
    </submittedName>
</protein>
<dbReference type="EMBL" id="VSRR010096701">
    <property type="protein sequence ID" value="MPC93945.1"/>
    <property type="molecule type" value="Genomic_DNA"/>
</dbReference>
<sequence>MTTRASYIQLLVLHTTVTGASVPH</sequence>
<organism evidence="1 2">
    <name type="scientific">Portunus trituberculatus</name>
    <name type="common">Swimming crab</name>
    <name type="synonym">Neptunus trituberculatus</name>
    <dbReference type="NCBI Taxonomy" id="210409"/>
    <lineage>
        <taxon>Eukaryota</taxon>
        <taxon>Metazoa</taxon>
        <taxon>Ecdysozoa</taxon>
        <taxon>Arthropoda</taxon>
        <taxon>Crustacea</taxon>
        <taxon>Multicrustacea</taxon>
        <taxon>Malacostraca</taxon>
        <taxon>Eumalacostraca</taxon>
        <taxon>Eucarida</taxon>
        <taxon>Decapoda</taxon>
        <taxon>Pleocyemata</taxon>
        <taxon>Brachyura</taxon>
        <taxon>Eubrachyura</taxon>
        <taxon>Portunoidea</taxon>
        <taxon>Portunidae</taxon>
        <taxon>Portuninae</taxon>
        <taxon>Portunus</taxon>
    </lineage>
</organism>
<name>A0A5B7JH66_PORTR</name>
<reference evidence="1 2" key="1">
    <citation type="submission" date="2019-05" db="EMBL/GenBank/DDBJ databases">
        <title>Another draft genome of Portunus trituberculatus and its Hox gene families provides insights of decapod evolution.</title>
        <authorList>
            <person name="Jeong J.-H."/>
            <person name="Song I."/>
            <person name="Kim S."/>
            <person name="Choi T."/>
            <person name="Kim D."/>
            <person name="Ryu S."/>
            <person name="Kim W."/>
        </authorList>
    </citation>
    <scope>NUCLEOTIDE SEQUENCE [LARGE SCALE GENOMIC DNA]</scope>
    <source>
        <tissue evidence="1">Muscle</tissue>
    </source>
</reference>
<proteinExistence type="predicted"/>
<dbReference type="Proteomes" id="UP000324222">
    <property type="component" value="Unassembled WGS sequence"/>
</dbReference>
<gene>
    <name evidence="1" type="ORF">E2C01_089093</name>
</gene>
<dbReference type="AlphaFoldDB" id="A0A5B7JH66"/>
<accession>A0A5B7JH66</accession>
<comment type="caution">
    <text evidence="1">The sequence shown here is derived from an EMBL/GenBank/DDBJ whole genome shotgun (WGS) entry which is preliminary data.</text>
</comment>
<evidence type="ECO:0000313" key="1">
    <source>
        <dbReference type="EMBL" id="MPC93945.1"/>
    </source>
</evidence>